<sequence>MQKPIGRRRFLTGLAAAIVVPTGLSACSALGGSSEPAAPEGAPAGDVEKPTLNVGVLPIVGAAPVTLGVRDGLFQQAGLTVTPQRIQSGALSMPALVNGEFDILFTNYVSAIAAKSQGIDVVIIAEASRALPANFSIVAMPNSPLDGPASLVGQTIGVNALNNIATLTTSSALGVNGITPDQVNFVEVPFPEMATALEAGRVQAAFLPEPFLTRAKRSLGAKTLLDPTTGPTADLPIDGYVVTREFAEANPNTIKAFRSQLLEAQTRSSDRVVLEPLLIEATGLEPEIAPLISASAYPTTTNPTSIQRVADLMLQFGALKEPVDISQMVVLD</sequence>
<dbReference type="PROSITE" id="PS51318">
    <property type="entry name" value="TAT"/>
    <property type="match status" value="1"/>
</dbReference>
<feature type="signal peptide" evidence="1">
    <location>
        <begin position="1"/>
        <end position="26"/>
    </location>
</feature>
<dbReference type="Proteomes" id="UP001165283">
    <property type="component" value="Unassembled WGS sequence"/>
</dbReference>
<name>A0ABT1A2Q8_9PSEU</name>
<keyword evidence="3" id="KW-1185">Reference proteome</keyword>
<evidence type="ECO:0000313" key="3">
    <source>
        <dbReference type="Proteomes" id="UP001165283"/>
    </source>
</evidence>
<keyword evidence="1" id="KW-0732">Signal</keyword>
<reference evidence="2" key="1">
    <citation type="submission" date="2021-04" db="EMBL/GenBank/DDBJ databases">
        <title>Pseudonocardia sp. nov., isolated from sandy soil of mangrove forest.</title>
        <authorList>
            <person name="Zan Z."/>
            <person name="Huang R."/>
            <person name="Liu W."/>
        </authorList>
    </citation>
    <scope>NUCLEOTIDE SEQUENCE</scope>
    <source>
        <strain evidence="2">S2-4</strain>
    </source>
</reference>
<accession>A0ABT1A2Q8</accession>
<dbReference type="PROSITE" id="PS51257">
    <property type="entry name" value="PROKAR_LIPOPROTEIN"/>
    <property type="match status" value="1"/>
</dbReference>
<dbReference type="SUPFAM" id="SSF53850">
    <property type="entry name" value="Periplasmic binding protein-like II"/>
    <property type="match status" value="1"/>
</dbReference>
<gene>
    <name evidence="2" type="ORF">KDL28_19740</name>
</gene>
<evidence type="ECO:0000313" key="2">
    <source>
        <dbReference type="EMBL" id="MCO1657294.1"/>
    </source>
</evidence>
<proteinExistence type="predicted"/>
<dbReference type="RefSeq" id="WP_252440834.1">
    <property type="nucleotide sequence ID" value="NZ_JAGSOV010000040.1"/>
</dbReference>
<feature type="chain" id="PRO_5045956353" evidence="1">
    <location>
        <begin position="27"/>
        <end position="332"/>
    </location>
</feature>
<dbReference type="Gene3D" id="3.40.190.10">
    <property type="entry name" value="Periplasmic binding protein-like II"/>
    <property type="match status" value="2"/>
</dbReference>
<dbReference type="PANTHER" id="PTHR30024">
    <property type="entry name" value="ALIPHATIC SULFONATES-BINDING PROTEIN-RELATED"/>
    <property type="match status" value="1"/>
</dbReference>
<comment type="caution">
    <text evidence="2">The sequence shown here is derived from an EMBL/GenBank/DDBJ whole genome shotgun (WGS) entry which is preliminary data.</text>
</comment>
<evidence type="ECO:0000256" key="1">
    <source>
        <dbReference type="SAM" id="SignalP"/>
    </source>
</evidence>
<organism evidence="2 3">
    <name type="scientific">Pseudonocardia humida</name>
    <dbReference type="NCBI Taxonomy" id="2800819"/>
    <lineage>
        <taxon>Bacteria</taxon>
        <taxon>Bacillati</taxon>
        <taxon>Actinomycetota</taxon>
        <taxon>Actinomycetes</taxon>
        <taxon>Pseudonocardiales</taxon>
        <taxon>Pseudonocardiaceae</taxon>
        <taxon>Pseudonocardia</taxon>
    </lineage>
</organism>
<dbReference type="Pfam" id="PF13379">
    <property type="entry name" value="NMT1_2"/>
    <property type="match status" value="1"/>
</dbReference>
<protein>
    <submittedName>
        <fullName evidence="2">ABC transporter substrate-binding protein</fullName>
    </submittedName>
</protein>
<dbReference type="EMBL" id="JAGSOV010000040">
    <property type="protein sequence ID" value="MCO1657294.1"/>
    <property type="molecule type" value="Genomic_DNA"/>
</dbReference>
<dbReference type="InterPro" id="IPR006311">
    <property type="entry name" value="TAT_signal"/>
</dbReference>